<proteinExistence type="predicted"/>
<dbReference type="Proteomes" id="UP001596422">
    <property type="component" value="Unassembled WGS sequence"/>
</dbReference>
<gene>
    <name evidence="1" type="ORF">ACFQDL_15860</name>
</gene>
<keyword evidence="2" id="KW-1185">Reference proteome</keyword>
<evidence type="ECO:0000313" key="2">
    <source>
        <dbReference type="Proteomes" id="UP001596422"/>
    </source>
</evidence>
<dbReference type="InterPro" id="IPR014746">
    <property type="entry name" value="Gln_synth/guanido_kin_cat_dom"/>
</dbReference>
<evidence type="ECO:0000313" key="1">
    <source>
        <dbReference type="EMBL" id="MFC6671382.1"/>
    </source>
</evidence>
<accession>A0ABW2A1R7</accession>
<sequence length="137" mass="15075">MVGILRELEQKAEGHHGHVLAIGILPTLRRSDFGPQVMSEQRRYQALTEGLARIRGERFTVRINGAEPITLRARDVTLEGANTSMQLHYRVAPRQFADIYNAIQLVTPVVLAVAGNSPFYSGTGFGTRPGSRCSSMP</sequence>
<dbReference type="Gene3D" id="3.30.590.20">
    <property type="match status" value="1"/>
</dbReference>
<dbReference type="PANTHER" id="PTHR36510:SF3">
    <property type="entry name" value="CONSERVED PROTEIN"/>
    <property type="match status" value="1"/>
</dbReference>
<dbReference type="RefSeq" id="WP_379909895.1">
    <property type="nucleotide sequence ID" value="NZ_JBHSWE010000001.1"/>
</dbReference>
<name>A0ABW2A1R7_9GAMM</name>
<protein>
    <submittedName>
        <fullName evidence="1">Uncharacterized protein</fullName>
    </submittedName>
</protein>
<dbReference type="InterPro" id="IPR006336">
    <property type="entry name" value="GCS2"/>
</dbReference>
<dbReference type="EMBL" id="JBHSWE010000001">
    <property type="protein sequence ID" value="MFC6671382.1"/>
    <property type="molecule type" value="Genomic_DNA"/>
</dbReference>
<dbReference type="PANTHER" id="PTHR36510">
    <property type="entry name" value="GLUTAMATE--CYSTEINE LIGASE 2-RELATED"/>
    <property type="match status" value="1"/>
</dbReference>
<dbReference type="Pfam" id="PF04107">
    <property type="entry name" value="GCS2"/>
    <property type="match status" value="1"/>
</dbReference>
<organism evidence="1 2">
    <name type="scientific">Marinobacterium aestuariivivens</name>
    <dbReference type="NCBI Taxonomy" id="1698799"/>
    <lineage>
        <taxon>Bacteria</taxon>
        <taxon>Pseudomonadati</taxon>
        <taxon>Pseudomonadota</taxon>
        <taxon>Gammaproteobacteria</taxon>
        <taxon>Oceanospirillales</taxon>
        <taxon>Oceanospirillaceae</taxon>
        <taxon>Marinobacterium</taxon>
    </lineage>
</organism>
<comment type="caution">
    <text evidence="1">The sequence shown here is derived from an EMBL/GenBank/DDBJ whole genome shotgun (WGS) entry which is preliminary data.</text>
</comment>
<dbReference type="SUPFAM" id="SSF55931">
    <property type="entry name" value="Glutamine synthetase/guanido kinase"/>
    <property type="match status" value="1"/>
</dbReference>
<dbReference type="InterPro" id="IPR050141">
    <property type="entry name" value="GCL_type2/YbdK_subfam"/>
</dbReference>
<reference evidence="2" key="1">
    <citation type="journal article" date="2019" name="Int. J. Syst. Evol. Microbiol.">
        <title>The Global Catalogue of Microorganisms (GCM) 10K type strain sequencing project: providing services to taxonomists for standard genome sequencing and annotation.</title>
        <authorList>
            <consortium name="The Broad Institute Genomics Platform"/>
            <consortium name="The Broad Institute Genome Sequencing Center for Infectious Disease"/>
            <person name="Wu L."/>
            <person name="Ma J."/>
        </authorList>
    </citation>
    <scope>NUCLEOTIDE SEQUENCE [LARGE SCALE GENOMIC DNA]</scope>
    <source>
        <strain evidence="2">NBRC 111756</strain>
    </source>
</reference>